<dbReference type="AlphaFoldDB" id="A0A7S2VNZ6"/>
<feature type="transmembrane region" description="Helical" evidence="7">
    <location>
        <begin position="336"/>
        <end position="356"/>
    </location>
</feature>
<proteinExistence type="inferred from homology"/>
<name>A0A7S2VNZ6_9DINO</name>
<dbReference type="PANTHER" id="PTHR12385:SF14">
    <property type="entry name" value="CHOLINE TRANSPORTER-LIKE 2"/>
    <property type="match status" value="1"/>
</dbReference>
<evidence type="ECO:0000256" key="1">
    <source>
        <dbReference type="ARBA" id="ARBA00004141"/>
    </source>
</evidence>
<keyword evidence="6" id="KW-0325">Glycoprotein</keyword>
<organism evidence="8">
    <name type="scientific">Zooxanthella nutricula</name>
    <dbReference type="NCBI Taxonomy" id="1333877"/>
    <lineage>
        <taxon>Eukaryota</taxon>
        <taxon>Sar</taxon>
        <taxon>Alveolata</taxon>
        <taxon>Dinophyceae</taxon>
        <taxon>Peridiniales</taxon>
        <taxon>Peridiniales incertae sedis</taxon>
        <taxon>Zooxanthella</taxon>
    </lineage>
</organism>
<dbReference type="InterPro" id="IPR007603">
    <property type="entry name" value="Choline_transptr-like"/>
</dbReference>
<feature type="transmembrane region" description="Helical" evidence="7">
    <location>
        <begin position="226"/>
        <end position="244"/>
    </location>
</feature>
<evidence type="ECO:0000313" key="8">
    <source>
        <dbReference type="EMBL" id="CAD9642090.1"/>
    </source>
</evidence>
<feature type="transmembrane region" description="Helical" evidence="7">
    <location>
        <begin position="24"/>
        <end position="44"/>
    </location>
</feature>
<dbReference type="Pfam" id="PF04515">
    <property type="entry name" value="Choline_transpo"/>
    <property type="match status" value="1"/>
</dbReference>
<protein>
    <recommendedName>
        <fullName evidence="7">Choline transporter-like protein</fullName>
    </recommendedName>
</protein>
<comment type="caution">
    <text evidence="7">Lacks conserved residue(s) required for the propagation of feature annotation.</text>
</comment>
<accession>A0A7S2VNZ6</accession>
<comment type="function">
    <text evidence="7">Choline transporter.</text>
</comment>
<keyword evidence="5 7" id="KW-0472">Membrane</keyword>
<evidence type="ECO:0000256" key="7">
    <source>
        <dbReference type="RuleBase" id="RU368066"/>
    </source>
</evidence>
<dbReference type="PANTHER" id="PTHR12385">
    <property type="entry name" value="CHOLINE TRANSPORTER-LIKE (SLC FAMILY 44)"/>
    <property type="match status" value="1"/>
</dbReference>
<evidence type="ECO:0000256" key="2">
    <source>
        <dbReference type="ARBA" id="ARBA00007168"/>
    </source>
</evidence>
<sequence length="643" mass="69283">MIVDDPEVGLHPDTVMREVTNTGWSSGFLAALTVWGGIVLYAVASGNPIKFQGLPSSTKTDGETDYCGYGAMENRSFLYFCPSRSAGTGAQSDFSDVRPLWSKTTCVEHCNDLVEARSRCAALAIDGFEVLWPALEAAGYEAAPAKQMFCLPEAKSDQAMMRSFSARFAGEAMSLIFHDAPARLLIAAEDLVRGWKLLLVSAAASVFVGATYFKYARSCAETLLRLGLNVLALACLVTGLRMMIDSQQIPADSKNFALKLLIKLLPGDGLAGGPDGLAHTEDSLHHFMTGMCLTVVAMVIACILCRTWRSVINACHCITCATECVRDIPEMVAEPLFAVVIKAAILGGWLAGAVFLASAEGGFEVTPRGIEVHQSLLLKLLMVVYIFGLFWLLELSRAVSAFALAYSTELWYFSRRASGGVCTGYRLAIRYHLGSLAFGSLVIPLARIPRFIAMATAELKAKGNNKCLDMFWPIVDGIVSCYERVLNQVSRAAYMEVALTGSNFSSACKQSLATLSNPATTVWTMTGTTMLLELSGAGLAAATGAATAYWGATGGLDLDGCRGRRGSASRSPRRAWPRRCSSPPWRASSAGPWRCHTPSRTAPWPTRSCFASPPRRCHRLLLGHTPRLRTCSKIAVRADTAAS</sequence>
<keyword evidence="3 7" id="KW-0812">Transmembrane</keyword>
<evidence type="ECO:0000256" key="3">
    <source>
        <dbReference type="ARBA" id="ARBA00022692"/>
    </source>
</evidence>
<evidence type="ECO:0000256" key="5">
    <source>
        <dbReference type="ARBA" id="ARBA00023136"/>
    </source>
</evidence>
<comment type="similarity">
    <text evidence="2 7">Belongs to the CTL (choline transporter-like) family.</text>
</comment>
<evidence type="ECO:0000256" key="4">
    <source>
        <dbReference type="ARBA" id="ARBA00022989"/>
    </source>
</evidence>
<gene>
    <name evidence="8" type="ORF">BRAN1462_LOCUS59912</name>
</gene>
<reference evidence="8" key="1">
    <citation type="submission" date="2021-01" db="EMBL/GenBank/DDBJ databases">
        <authorList>
            <person name="Corre E."/>
            <person name="Pelletier E."/>
            <person name="Niang G."/>
            <person name="Scheremetjew M."/>
            <person name="Finn R."/>
            <person name="Kale V."/>
            <person name="Holt S."/>
            <person name="Cochrane G."/>
            <person name="Meng A."/>
            <person name="Brown T."/>
            <person name="Cohen L."/>
        </authorList>
    </citation>
    <scope>NUCLEOTIDE SEQUENCE</scope>
    <source>
        <strain evidence="8">RCC3387</strain>
    </source>
</reference>
<comment type="subcellular location">
    <subcellularLocation>
        <location evidence="7">Cell membrane</location>
        <topology evidence="7">Multi-pass membrane protein</topology>
    </subcellularLocation>
    <subcellularLocation>
        <location evidence="1">Membrane</location>
        <topology evidence="1">Multi-pass membrane protein</topology>
    </subcellularLocation>
</comment>
<dbReference type="GO" id="GO:0005886">
    <property type="term" value="C:plasma membrane"/>
    <property type="evidence" value="ECO:0007669"/>
    <property type="project" value="UniProtKB-SubCell"/>
</dbReference>
<dbReference type="EMBL" id="HBGW01094367">
    <property type="protein sequence ID" value="CAD9642090.1"/>
    <property type="molecule type" value="Transcribed_RNA"/>
</dbReference>
<evidence type="ECO:0000256" key="6">
    <source>
        <dbReference type="ARBA" id="ARBA00023180"/>
    </source>
</evidence>
<feature type="transmembrane region" description="Helical" evidence="7">
    <location>
        <begin position="284"/>
        <end position="304"/>
    </location>
</feature>
<keyword evidence="4 7" id="KW-1133">Transmembrane helix</keyword>
<dbReference type="GO" id="GO:0022857">
    <property type="term" value="F:transmembrane transporter activity"/>
    <property type="evidence" value="ECO:0007669"/>
    <property type="project" value="UniProtKB-UniRule"/>
</dbReference>